<dbReference type="SUPFAM" id="SSF51206">
    <property type="entry name" value="cAMP-binding domain-like"/>
    <property type="match status" value="1"/>
</dbReference>
<dbReference type="CDD" id="cd00038">
    <property type="entry name" value="CAP_ED"/>
    <property type="match status" value="1"/>
</dbReference>
<dbReference type="EMBL" id="JARFVB010000008">
    <property type="protein sequence ID" value="MDF0717148.1"/>
    <property type="molecule type" value="Genomic_DNA"/>
</dbReference>
<accession>A0ABT5Y198</accession>
<protein>
    <submittedName>
        <fullName evidence="2">Crp/Fnr family transcriptional regulator</fullName>
    </submittedName>
</protein>
<reference evidence="2 3" key="1">
    <citation type="submission" date="2023-03" db="EMBL/GenBank/DDBJ databases">
        <title>Muricauda XX sp. nov. and Muricauda XXX sp. nov., two novel species isolated from Okinawa Trough.</title>
        <authorList>
            <person name="Cao W."/>
            <person name="Deng X."/>
        </authorList>
    </citation>
    <scope>NUCLEOTIDE SEQUENCE [LARGE SCALE GENOMIC DNA]</scope>
    <source>
        <strain evidence="2 3">334s03</strain>
    </source>
</reference>
<comment type="caution">
    <text evidence="2">The sequence shown here is derived from an EMBL/GenBank/DDBJ whole genome shotgun (WGS) entry which is preliminary data.</text>
</comment>
<dbReference type="InterPro" id="IPR018490">
    <property type="entry name" value="cNMP-bd_dom_sf"/>
</dbReference>
<organism evidence="2 3">
    <name type="scientific">Flagellimonas yonaguniensis</name>
    <dbReference type="NCBI Taxonomy" id="3031325"/>
    <lineage>
        <taxon>Bacteria</taxon>
        <taxon>Pseudomonadati</taxon>
        <taxon>Bacteroidota</taxon>
        <taxon>Flavobacteriia</taxon>
        <taxon>Flavobacteriales</taxon>
        <taxon>Flavobacteriaceae</taxon>
        <taxon>Flagellimonas</taxon>
    </lineage>
</organism>
<dbReference type="Gene3D" id="2.60.120.10">
    <property type="entry name" value="Jelly Rolls"/>
    <property type="match status" value="1"/>
</dbReference>
<evidence type="ECO:0000313" key="3">
    <source>
        <dbReference type="Proteomes" id="UP001221366"/>
    </source>
</evidence>
<dbReference type="Pfam" id="PF00027">
    <property type="entry name" value="cNMP_binding"/>
    <property type="match status" value="1"/>
</dbReference>
<proteinExistence type="predicted"/>
<sequence>MKAPQQNETYELKTVLDSMVKINDLEWRDFIKGLQRKNLSKGEHLWKKDQFCDSLVFLQSGLIRSYSYLGPKEVTHAFYFEKSLFYDDYSFLSHRPCTKAYQALEDSEILFINRSYLQSMYDRHKCFERLGRLALENAHIAMVQNMERIRLFSAEENYCYLSKHYPGLLQRVPLKTIASYLNISPEHLSRIRAKKSIQRTTRTIY</sequence>
<feature type="domain" description="Cyclic nucleotide-binding" evidence="1">
    <location>
        <begin position="37"/>
        <end position="124"/>
    </location>
</feature>
<evidence type="ECO:0000313" key="2">
    <source>
        <dbReference type="EMBL" id="MDF0717148.1"/>
    </source>
</evidence>
<dbReference type="InterPro" id="IPR014710">
    <property type="entry name" value="RmlC-like_jellyroll"/>
</dbReference>
<dbReference type="InterPro" id="IPR000595">
    <property type="entry name" value="cNMP-bd_dom"/>
</dbReference>
<dbReference type="Proteomes" id="UP001221366">
    <property type="component" value="Unassembled WGS sequence"/>
</dbReference>
<keyword evidence="3" id="KW-1185">Reference proteome</keyword>
<dbReference type="RefSeq" id="WP_275616303.1">
    <property type="nucleotide sequence ID" value="NZ_JARFVB010000008.1"/>
</dbReference>
<gene>
    <name evidence="2" type="ORF">PY092_13375</name>
</gene>
<name>A0ABT5Y198_9FLAO</name>
<evidence type="ECO:0000259" key="1">
    <source>
        <dbReference type="Pfam" id="PF00027"/>
    </source>
</evidence>